<dbReference type="Proteomes" id="UP000619293">
    <property type="component" value="Unassembled WGS sequence"/>
</dbReference>
<accession>A0A8J3NQU9</accession>
<keyword evidence="2" id="KW-0472">Membrane</keyword>
<evidence type="ECO:0000313" key="4">
    <source>
        <dbReference type="Proteomes" id="UP000619293"/>
    </source>
</evidence>
<feature type="transmembrane region" description="Helical" evidence="2">
    <location>
        <begin position="37"/>
        <end position="60"/>
    </location>
</feature>
<protein>
    <submittedName>
        <fullName evidence="3">Uncharacterized protein</fullName>
    </submittedName>
</protein>
<evidence type="ECO:0000256" key="2">
    <source>
        <dbReference type="SAM" id="Phobius"/>
    </source>
</evidence>
<keyword evidence="4" id="KW-1185">Reference proteome</keyword>
<gene>
    <name evidence="3" type="ORF">Cch02nite_27490</name>
</gene>
<dbReference type="AlphaFoldDB" id="A0A8J3NQU9"/>
<comment type="caution">
    <text evidence="3">The sequence shown here is derived from an EMBL/GenBank/DDBJ whole genome shotgun (WGS) entry which is preliminary data.</text>
</comment>
<name>A0A8J3NQU9_9ACTN</name>
<feature type="region of interest" description="Disordered" evidence="1">
    <location>
        <begin position="68"/>
        <end position="97"/>
    </location>
</feature>
<feature type="compositionally biased region" description="Polar residues" evidence="1">
    <location>
        <begin position="71"/>
        <end position="81"/>
    </location>
</feature>
<proteinExistence type="predicted"/>
<keyword evidence="2" id="KW-0812">Transmembrane</keyword>
<sequence>MVTLPPPPNPPGYPGAAPWGPGVGAPPPPPKKNNTPLILGLIAGVVVLCLVGLFVGGLVYNIVNDGESPSAGPSLSTQQTGRPAPSDRHSPPEVAPTTEAALPAPAAVGDCVSVDVKGSFLGLGNCNGSRGTYRVLSVDRAQGTCADPDGPWITTGGYRLCMELYLVRDYCYKLPTETDFAVPATKCKDKGTVHIVDIVPGGANGDKCTQDYKWNHWYRFTHPTVVYCVMRY</sequence>
<evidence type="ECO:0000313" key="3">
    <source>
        <dbReference type="EMBL" id="GIF89305.1"/>
    </source>
</evidence>
<organism evidence="3 4">
    <name type="scientific">Catellatospora chokoriensis</name>
    <dbReference type="NCBI Taxonomy" id="310353"/>
    <lineage>
        <taxon>Bacteria</taxon>
        <taxon>Bacillati</taxon>
        <taxon>Actinomycetota</taxon>
        <taxon>Actinomycetes</taxon>
        <taxon>Micromonosporales</taxon>
        <taxon>Micromonosporaceae</taxon>
        <taxon>Catellatospora</taxon>
    </lineage>
</organism>
<evidence type="ECO:0000256" key="1">
    <source>
        <dbReference type="SAM" id="MobiDB-lite"/>
    </source>
</evidence>
<dbReference type="EMBL" id="BONG01000014">
    <property type="protein sequence ID" value="GIF89305.1"/>
    <property type="molecule type" value="Genomic_DNA"/>
</dbReference>
<keyword evidence="2" id="KW-1133">Transmembrane helix</keyword>
<reference evidence="3 4" key="1">
    <citation type="submission" date="2021-01" db="EMBL/GenBank/DDBJ databases">
        <title>Whole genome shotgun sequence of Catellatospora chokoriensis NBRC 107358.</title>
        <authorList>
            <person name="Komaki H."/>
            <person name="Tamura T."/>
        </authorList>
    </citation>
    <scope>NUCLEOTIDE SEQUENCE [LARGE SCALE GENOMIC DNA]</scope>
    <source>
        <strain evidence="3 4">NBRC 107358</strain>
    </source>
</reference>